<name>A0A821H8C2_9BILA</name>
<sequence length="72" mass="8390">ELRGCSRSCERFRRRNLIGVPGRSSWKSSQEPSRAVRLNGLSQDFGRLWFNLTKFSSKSSSLRFFLFLNCDL</sequence>
<dbReference type="EMBL" id="CAJOBG010094575">
    <property type="protein sequence ID" value="CAF4677844.1"/>
    <property type="molecule type" value="Genomic_DNA"/>
</dbReference>
<feature type="non-terminal residue" evidence="1">
    <location>
        <position position="1"/>
    </location>
</feature>
<reference evidence="1" key="1">
    <citation type="submission" date="2021-02" db="EMBL/GenBank/DDBJ databases">
        <authorList>
            <person name="Nowell W R."/>
        </authorList>
    </citation>
    <scope>NUCLEOTIDE SEQUENCE</scope>
</reference>
<protein>
    <submittedName>
        <fullName evidence="1">Uncharacterized protein</fullName>
    </submittedName>
</protein>
<proteinExistence type="predicted"/>
<dbReference type="AlphaFoldDB" id="A0A821H8C2"/>
<keyword evidence="2" id="KW-1185">Reference proteome</keyword>
<comment type="caution">
    <text evidence="1">The sequence shown here is derived from an EMBL/GenBank/DDBJ whole genome shotgun (WGS) entry which is preliminary data.</text>
</comment>
<gene>
    <name evidence="1" type="ORF">OVN521_LOCUS47617</name>
</gene>
<evidence type="ECO:0000313" key="2">
    <source>
        <dbReference type="Proteomes" id="UP000663866"/>
    </source>
</evidence>
<accession>A0A821H8C2</accession>
<evidence type="ECO:0000313" key="1">
    <source>
        <dbReference type="EMBL" id="CAF4677844.1"/>
    </source>
</evidence>
<organism evidence="1 2">
    <name type="scientific">Rotaria magnacalcarata</name>
    <dbReference type="NCBI Taxonomy" id="392030"/>
    <lineage>
        <taxon>Eukaryota</taxon>
        <taxon>Metazoa</taxon>
        <taxon>Spiralia</taxon>
        <taxon>Gnathifera</taxon>
        <taxon>Rotifera</taxon>
        <taxon>Eurotatoria</taxon>
        <taxon>Bdelloidea</taxon>
        <taxon>Philodinida</taxon>
        <taxon>Philodinidae</taxon>
        <taxon>Rotaria</taxon>
    </lineage>
</organism>
<dbReference type="Proteomes" id="UP000663866">
    <property type="component" value="Unassembled WGS sequence"/>
</dbReference>